<dbReference type="InterPro" id="IPR024983">
    <property type="entry name" value="CHAT_dom"/>
</dbReference>
<feature type="transmembrane region" description="Helical" evidence="1">
    <location>
        <begin position="730"/>
        <end position="755"/>
    </location>
</feature>
<feature type="transmembrane region" description="Helical" evidence="1">
    <location>
        <begin position="701"/>
        <end position="723"/>
    </location>
</feature>
<protein>
    <submittedName>
        <fullName evidence="3">Sensor protein Chase2</fullName>
    </submittedName>
</protein>
<keyword evidence="1" id="KW-1133">Transmembrane helix</keyword>
<evidence type="ECO:0000256" key="1">
    <source>
        <dbReference type="SAM" id="Phobius"/>
    </source>
</evidence>
<sequence length="785" mass="88071">MDKLIILKLGEGNFEQGFTVTLQIGDENVRPTVEITGELPPNPEILRDYHRWQSIYRNLRLPSRPIGLAKELNQAPSLEYCQQVSEEFKVSFNTWLASDSFRSIREKLLEKLVLADNIRMLLQTKDLRLQKFPWHLWDLIERYPQAEIALSAPAYEQVNPNRIATTSDKVKILAILGNSQGIDTKADQALLNLLPNTDITFLVEPQCLDLTDQLWEQNWQILFFAGHSSTQETNQTGKIYINQTESLTISQLKYALKKAVERGLKLAIFNSCDGLGLAWEFADLHIPQIIVMREPVPDRVAQQFLKYFLEAFARGGSLYLAVREARERLQGLENQFPCATWLPVIFQNPAEMPLNWGELFRNPPNLPVSLSQTTPVRGTTNRLGFPSILLASMVVTGILIGVRYLGVLQTLELSAFDQLIRLRPPEKPDSRLLVVTVTEEDVQAQKPEKPQGSLSDKSLAKLLEKLEAYQAQVIGLDIYRDYPVDKDYPALAARMRKSDRFVGVCQLSDSQAGKPGVKPPPELSSHNLGFSDIAIDSDNVVRRHLLALTPAPSSPCTATYALNVQLALRYLYAKGIQLQFTPDGAWQLGKMTFKPIEPHAGGYQGVDAFGHQILLNYRSSPSPEAIAPSMTLQQVVTGKLNADAVKDKIVIIGTTAETFGDYWLTPYITPQGKLQAIPGVFLQAQMVSQVLRAALDGQPLLWTWPLWGEVIWVWSWSFLGGLFTAYLHRFIYLSLAGGIAIISLYVSCFIFLIVYSCWVPLIPAMLALVGNSLIATTYLNMKFKN</sequence>
<dbReference type="Pfam" id="PF05226">
    <property type="entry name" value="CHASE2"/>
    <property type="match status" value="1"/>
</dbReference>
<feature type="domain" description="CHASE2" evidence="2">
    <location>
        <begin position="408"/>
        <end position="723"/>
    </location>
</feature>
<organism evidence="3 4">
    <name type="scientific">Nostoc punctiforme NIES-2108</name>
    <dbReference type="NCBI Taxonomy" id="1356359"/>
    <lineage>
        <taxon>Bacteria</taxon>
        <taxon>Bacillati</taxon>
        <taxon>Cyanobacteriota</taxon>
        <taxon>Cyanophyceae</taxon>
        <taxon>Nostocales</taxon>
        <taxon>Nostocaceae</taxon>
        <taxon>Nostoc</taxon>
    </lineage>
</organism>
<feature type="transmembrane region" description="Helical" evidence="1">
    <location>
        <begin position="761"/>
        <end position="781"/>
    </location>
</feature>
<dbReference type="SMART" id="SM01080">
    <property type="entry name" value="CHASE2"/>
    <property type="match status" value="1"/>
</dbReference>
<dbReference type="Proteomes" id="UP000252085">
    <property type="component" value="Unassembled WGS sequence"/>
</dbReference>
<dbReference type="EMBL" id="LXQE01000096">
    <property type="protein sequence ID" value="RCJ39427.1"/>
    <property type="molecule type" value="Genomic_DNA"/>
</dbReference>
<keyword evidence="1" id="KW-0472">Membrane</keyword>
<evidence type="ECO:0000313" key="3">
    <source>
        <dbReference type="EMBL" id="RCJ39427.1"/>
    </source>
</evidence>
<evidence type="ECO:0000313" key="4">
    <source>
        <dbReference type="Proteomes" id="UP000252085"/>
    </source>
</evidence>
<proteinExistence type="predicted"/>
<comment type="caution">
    <text evidence="3">The sequence shown here is derived from an EMBL/GenBank/DDBJ whole genome shotgun (WGS) entry which is preliminary data.</text>
</comment>
<evidence type="ECO:0000259" key="2">
    <source>
        <dbReference type="SMART" id="SM01080"/>
    </source>
</evidence>
<name>A0A367RS78_NOSPU</name>
<dbReference type="InterPro" id="IPR007890">
    <property type="entry name" value="CHASE2"/>
</dbReference>
<gene>
    <name evidence="3" type="ORF">A6769_06620</name>
</gene>
<reference evidence="3 4" key="1">
    <citation type="submission" date="2016-04" db="EMBL/GenBank/DDBJ databases">
        <authorList>
            <person name="Evans L.H."/>
            <person name="Alamgir A."/>
            <person name="Owens N."/>
            <person name="Weber N.D."/>
            <person name="Virtaneva K."/>
            <person name="Barbian K."/>
            <person name="Babar A."/>
            <person name="Rosenke K."/>
        </authorList>
    </citation>
    <scope>NUCLEOTIDE SEQUENCE [LARGE SCALE GENOMIC DNA]</scope>
    <source>
        <strain evidence="3">NIES-2108</strain>
    </source>
</reference>
<dbReference type="Pfam" id="PF12770">
    <property type="entry name" value="CHAT"/>
    <property type="match status" value="1"/>
</dbReference>
<keyword evidence="1" id="KW-0812">Transmembrane</keyword>
<accession>A0A367RS78</accession>
<dbReference type="AlphaFoldDB" id="A0A367RS78"/>